<protein>
    <recommendedName>
        <fullName evidence="3">Secretion system C-terminal sorting domain-containing protein</fullName>
    </recommendedName>
</protein>
<dbReference type="GO" id="GO:0010411">
    <property type="term" value="P:xyloglucan metabolic process"/>
    <property type="evidence" value="ECO:0007669"/>
    <property type="project" value="TreeGrafter"/>
</dbReference>
<dbReference type="Gene3D" id="2.130.10.10">
    <property type="entry name" value="YVTN repeat-like/Quinoprotein amine dehydrogenase"/>
    <property type="match status" value="5"/>
</dbReference>
<dbReference type="EMBL" id="CP020918">
    <property type="protein sequence ID" value="AWG20197.1"/>
    <property type="molecule type" value="Genomic_DNA"/>
</dbReference>
<dbReference type="Gene3D" id="2.60.120.260">
    <property type="entry name" value="Galactose-binding domain-like"/>
    <property type="match status" value="1"/>
</dbReference>
<dbReference type="CDD" id="cd15482">
    <property type="entry name" value="Sialidase_non-viral"/>
    <property type="match status" value="1"/>
</dbReference>
<feature type="signal peptide" evidence="2">
    <location>
        <begin position="1"/>
        <end position="19"/>
    </location>
</feature>
<organism evidence="4 5">
    <name type="scientific">Flavobacterium faecale</name>
    <dbReference type="NCBI Taxonomy" id="1355330"/>
    <lineage>
        <taxon>Bacteria</taxon>
        <taxon>Pseudomonadati</taxon>
        <taxon>Bacteroidota</taxon>
        <taxon>Flavobacteriia</taxon>
        <taxon>Flavobacteriales</taxon>
        <taxon>Flavobacteriaceae</taxon>
        <taxon>Flavobacterium</taxon>
    </lineage>
</organism>
<dbReference type="Pfam" id="PF18962">
    <property type="entry name" value="Por_Secre_tail"/>
    <property type="match status" value="1"/>
</dbReference>
<dbReference type="SUPFAM" id="SSF110296">
    <property type="entry name" value="Oligoxyloglucan reducing end-specific cellobiohydrolase"/>
    <property type="match status" value="3"/>
</dbReference>
<feature type="chain" id="PRO_5015533635" description="Secretion system C-terminal sorting domain-containing protein" evidence="2">
    <location>
        <begin position="20"/>
        <end position="1104"/>
    </location>
</feature>
<dbReference type="OrthoDB" id="9757809at2"/>
<dbReference type="AlphaFoldDB" id="A0A2S1L8Y5"/>
<dbReference type="SUPFAM" id="SSF49785">
    <property type="entry name" value="Galactose-binding domain-like"/>
    <property type="match status" value="1"/>
</dbReference>
<dbReference type="NCBIfam" id="TIGR04183">
    <property type="entry name" value="Por_Secre_tail"/>
    <property type="match status" value="1"/>
</dbReference>
<reference evidence="4 5" key="1">
    <citation type="submission" date="2017-04" db="EMBL/GenBank/DDBJ databases">
        <title>Compelte genome sequence of WV33.</title>
        <authorList>
            <person name="Lee P.C."/>
        </authorList>
    </citation>
    <scope>NUCLEOTIDE SEQUENCE [LARGE SCALE GENOMIC DNA]</scope>
    <source>
        <strain evidence="4 5">WV33</strain>
    </source>
</reference>
<evidence type="ECO:0000259" key="3">
    <source>
        <dbReference type="Pfam" id="PF18962"/>
    </source>
</evidence>
<dbReference type="Proteomes" id="UP000244527">
    <property type="component" value="Chromosome"/>
</dbReference>
<accession>A0A2S1L8Y5</accession>
<evidence type="ECO:0000256" key="1">
    <source>
        <dbReference type="ARBA" id="ARBA00022729"/>
    </source>
</evidence>
<keyword evidence="5" id="KW-1185">Reference proteome</keyword>
<dbReference type="InterPro" id="IPR015943">
    <property type="entry name" value="WD40/YVTN_repeat-like_dom_sf"/>
</dbReference>
<gene>
    <name evidence="4" type="ORF">FFWV33_00980</name>
</gene>
<proteinExistence type="predicted"/>
<evidence type="ECO:0000256" key="2">
    <source>
        <dbReference type="SAM" id="SignalP"/>
    </source>
</evidence>
<keyword evidence="1 2" id="KW-0732">Signal</keyword>
<sequence>MKHLYPFLFFLFLSFSSWSQTILFKSGFEGNLATEWGANTNIGTMPKFEVNSISKRIGNNGFEMEFNSVSQKGNLETPRNISWENGISYRITFYYKAVTTIENTDSNIKIFANNGATKLFQINFPLTSTSWTKYTSDFTATVNDNTGSVFFSIRPNTTNTGKIYFDDIQIEKIPPISTFFTDIKTKDIVSDSSIKWIQFGPGMSGNNTSFYTHPTDSNTHFTSPNMGNSYRSIDRGFTYETIMNEDAAAWDSGTRGPVETYSIDFSRSNENFGFSTGKRLGDLFQTSDKGKSWTRVLSVQGQAGNAYLACVAVDPQNENIWYLGAGRMRDYGRVDFPLSQPNGSYIHSNSQGKIWKTTDKGANWTLVNSGLHPNAEIETIYTDPTDSNVIYAGTNYGFYKSINGGTTWALKSNGITNNVIRSLRMYYNPSLSGTQVTLYALSNIMWKADGSTLTDDTGGIYKSTDKGESWTNISGNLALDMTQFSSNTGVVKSYYNTVAFYYGIPYDEAVSLYPNMPSKITQRFNQIIVDPKNPDNIYLVNNYSNASGNNFKPGQLWRTTNGGSKWFVTLRNGKNWNSGSPDLTYWTNRENPLNTNIQIKYKHDWVNRDDYEQKSCNFIQFNADGTVLYTQMAKIGFVSYDNGDSWQDIDDIETSPNSESYVGAGNSNVPGHGFYQSENAPNKVLCPSGENSLWITNSEGSLVRPNAQGASVRNLTSGEHSVSSVAIDPTNPNIWFATFFRQDRRGQLLKSIDNGITWATVGTPVPLPWPVNTAGGDQSVHQMCLLIDKSNTNNMYFCVPRSSLKLEWVGDSVTGWGIHKSSDAGVTWSDSNNGLPSSLDVARIALDPNDNNILYAAVIGTGGGLYKSIDNANNWTKVSSTTDISGTSGINDIHFDKDGKSYITAGFDNVAANGGGLWVSDDNMQNWTKLFDYPWTNRVEVAKYDTRTILVSTLPNNTIGMINGGTYISKDSGETWVKFNKGNGQSDRINDIAIDYNTPGKYYASTRGSGWYAAVDSSPNLKIKPNKVSTVSAIVYPNPARDHIKIVATLDFQEIKIYALNGSLVKQYDKKESNEYSISNLPAGTYLYIIKNETEVYKGKFIKL</sequence>
<dbReference type="InterPro" id="IPR008979">
    <property type="entry name" value="Galactose-bd-like_sf"/>
</dbReference>
<dbReference type="PANTHER" id="PTHR43739:SF5">
    <property type="entry name" value="EXO-ALPHA-SIALIDASE"/>
    <property type="match status" value="1"/>
</dbReference>
<dbReference type="RefSeq" id="WP_108739164.1">
    <property type="nucleotide sequence ID" value="NZ_CP020918.1"/>
</dbReference>
<dbReference type="InterPro" id="IPR052025">
    <property type="entry name" value="Xyloglucanase_GH74"/>
</dbReference>
<name>A0A2S1L8Y5_9FLAO</name>
<evidence type="ECO:0000313" key="5">
    <source>
        <dbReference type="Proteomes" id="UP000244527"/>
    </source>
</evidence>
<feature type="domain" description="Secretion system C-terminal sorting" evidence="3">
    <location>
        <begin position="1035"/>
        <end position="1102"/>
    </location>
</feature>
<evidence type="ECO:0000313" key="4">
    <source>
        <dbReference type="EMBL" id="AWG20197.1"/>
    </source>
</evidence>
<dbReference type="KEGG" id="ffa:FFWV33_00980"/>
<dbReference type="InterPro" id="IPR026444">
    <property type="entry name" value="Secre_tail"/>
</dbReference>
<dbReference type="PANTHER" id="PTHR43739">
    <property type="entry name" value="XYLOGLUCANASE (EUROFUNG)"/>
    <property type="match status" value="1"/>
</dbReference>